<keyword evidence="1" id="KW-0472">Membrane</keyword>
<gene>
    <name evidence="2" type="ORF">KRQ00_001958</name>
</gene>
<dbReference type="RefSeq" id="WP_003428031.1">
    <property type="nucleotide sequence ID" value="NZ_AP025558.1"/>
</dbReference>
<evidence type="ECO:0000313" key="2">
    <source>
        <dbReference type="EMBL" id="HBH2620196.1"/>
    </source>
</evidence>
<organism evidence="2 3">
    <name type="scientific">Clostridioides difficile</name>
    <name type="common">Peptoclostridium difficile</name>
    <dbReference type="NCBI Taxonomy" id="1496"/>
    <lineage>
        <taxon>Bacteria</taxon>
        <taxon>Bacillati</taxon>
        <taxon>Bacillota</taxon>
        <taxon>Clostridia</taxon>
        <taxon>Peptostreptococcales</taxon>
        <taxon>Peptostreptococcaceae</taxon>
        <taxon>Clostridioides</taxon>
    </lineage>
</organism>
<sequence length="76" mass="9332">MRLDMDSMLYVLIYMTLLVSIIGSIFCFCKDLLNHKIKYVLIRDIFVNRTTYSEERLPKQYIVFQKYDIWRYCSLF</sequence>
<dbReference type="EMBL" id="DAEQIJ010000008">
    <property type="protein sequence ID" value="HBH2620196.1"/>
    <property type="molecule type" value="Genomic_DNA"/>
</dbReference>
<protein>
    <submittedName>
        <fullName evidence="2">Uncharacterized protein</fullName>
    </submittedName>
</protein>
<dbReference type="Proteomes" id="UP000879542">
    <property type="component" value="Unassembled WGS sequence"/>
</dbReference>
<name>A0A9P3WTU2_CLODI</name>
<comment type="caution">
    <text evidence="2">The sequence shown here is derived from an EMBL/GenBank/DDBJ whole genome shotgun (WGS) entry which is preliminary data.</text>
</comment>
<evidence type="ECO:0000256" key="1">
    <source>
        <dbReference type="SAM" id="Phobius"/>
    </source>
</evidence>
<keyword evidence="1" id="KW-0812">Transmembrane</keyword>
<dbReference type="AlphaFoldDB" id="A0A9P3WTU2"/>
<proteinExistence type="predicted"/>
<feature type="transmembrane region" description="Helical" evidence="1">
    <location>
        <begin position="12"/>
        <end position="33"/>
    </location>
</feature>
<reference evidence="2" key="1">
    <citation type="journal article" date="2018" name="Genome Biol.">
        <title>SKESA: strategic k-mer extension for scrupulous assemblies.</title>
        <authorList>
            <person name="Souvorov A."/>
            <person name="Agarwala R."/>
            <person name="Lipman D.J."/>
        </authorList>
    </citation>
    <scope>NUCLEOTIDE SEQUENCE</scope>
    <source>
        <strain evidence="2">Clostridioides</strain>
    </source>
</reference>
<accession>A0A9P3WTU2</accession>
<keyword evidence="1" id="KW-1133">Transmembrane helix</keyword>
<evidence type="ECO:0000313" key="3">
    <source>
        <dbReference type="Proteomes" id="UP000879542"/>
    </source>
</evidence>
<reference evidence="2" key="2">
    <citation type="submission" date="2021-06" db="EMBL/GenBank/DDBJ databases">
        <authorList>
            <consortium name="NCBI Pathogen Detection Project"/>
        </authorList>
    </citation>
    <scope>NUCLEOTIDE SEQUENCE</scope>
    <source>
        <strain evidence="2">Clostridioides</strain>
    </source>
</reference>